<dbReference type="InterPro" id="IPR008218">
    <property type="entry name" value="ATPase_V1-cplx_f_g_su"/>
</dbReference>
<organism evidence="4 5">
    <name type="scientific">Stecheria intestinalis</name>
    <dbReference type="NCBI Taxonomy" id="2606630"/>
    <lineage>
        <taxon>Bacteria</taxon>
        <taxon>Bacillati</taxon>
        <taxon>Bacillota</taxon>
        <taxon>Erysipelotrichia</taxon>
        <taxon>Erysipelotrichales</taxon>
        <taxon>Erysipelotrichaceae</taxon>
        <taxon>Stecheria</taxon>
    </lineage>
</organism>
<keyword evidence="3" id="KW-0406">Ion transport</keyword>
<reference evidence="4 5" key="1">
    <citation type="submission" date="2019-08" db="EMBL/GenBank/DDBJ databases">
        <title>In-depth cultivation of the pig gut microbiome towards novel bacterial diversity and tailored functional studies.</title>
        <authorList>
            <person name="Wylensek D."/>
            <person name="Hitch T.C.A."/>
            <person name="Clavel T."/>
        </authorList>
    </citation>
    <scope>NUCLEOTIDE SEQUENCE [LARGE SCALE GENOMIC DNA]</scope>
    <source>
        <strain evidence="4 5">Oil+RF-744-GAM-WT-6</strain>
    </source>
</reference>
<sequence length="102" mass="11031">MKAYVISDSTDTVTGMRLAGFEGEVISSRDAVLKRLKELIQEPDIAMILMTTGVISLCSDVVSDYKMNLAKPLIVEIPDRDGSGEIGESINRSISEAIGIKL</sequence>
<dbReference type="Gene3D" id="3.40.50.10580">
    <property type="entry name" value="ATPase, V1 complex, subunit F"/>
    <property type="match status" value="1"/>
</dbReference>
<accession>A0A7X2NQW3</accession>
<evidence type="ECO:0000313" key="4">
    <source>
        <dbReference type="EMBL" id="MSS57892.1"/>
    </source>
</evidence>
<dbReference type="Pfam" id="PF01990">
    <property type="entry name" value="ATP-synt_F"/>
    <property type="match status" value="1"/>
</dbReference>
<evidence type="ECO:0000256" key="2">
    <source>
        <dbReference type="ARBA" id="ARBA00022448"/>
    </source>
</evidence>
<dbReference type="InterPro" id="IPR036906">
    <property type="entry name" value="ATPase_V1_fsu_sf"/>
</dbReference>
<comment type="similarity">
    <text evidence="1">Belongs to the V-ATPase F subunit family.</text>
</comment>
<dbReference type="RefSeq" id="WP_105304547.1">
    <property type="nucleotide sequence ID" value="NZ_JAQXPC010000078.1"/>
</dbReference>
<dbReference type="GO" id="GO:0046961">
    <property type="term" value="F:proton-transporting ATPase activity, rotational mechanism"/>
    <property type="evidence" value="ECO:0007669"/>
    <property type="project" value="InterPro"/>
</dbReference>
<protein>
    <submittedName>
        <fullName evidence="4">ATP synthase subunit F</fullName>
    </submittedName>
</protein>
<keyword evidence="5" id="KW-1185">Reference proteome</keyword>
<evidence type="ECO:0000256" key="1">
    <source>
        <dbReference type="ARBA" id="ARBA00010148"/>
    </source>
</evidence>
<dbReference type="SUPFAM" id="SSF159468">
    <property type="entry name" value="AtpF-like"/>
    <property type="match status" value="1"/>
</dbReference>
<dbReference type="EMBL" id="VUMN01000004">
    <property type="protein sequence ID" value="MSS57892.1"/>
    <property type="molecule type" value="Genomic_DNA"/>
</dbReference>
<gene>
    <name evidence="4" type="ORF">FYJ51_03120</name>
</gene>
<proteinExistence type="inferred from homology"/>
<evidence type="ECO:0000256" key="3">
    <source>
        <dbReference type="ARBA" id="ARBA00023065"/>
    </source>
</evidence>
<dbReference type="AlphaFoldDB" id="A0A7X2NQW3"/>
<comment type="caution">
    <text evidence="4">The sequence shown here is derived from an EMBL/GenBank/DDBJ whole genome shotgun (WGS) entry which is preliminary data.</text>
</comment>
<name>A0A7X2NQW3_9FIRM</name>
<evidence type="ECO:0000313" key="5">
    <source>
        <dbReference type="Proteomes" id="UP000461880"/>
    </source>
</evidence>
<dbReference type="Proteomes" id="UP000461880">
    <property type="component" value="Unassembled WGS sequence"/>
</dbReference>
<keyword evidence="2" id="KW-0813">Transport</keyword>